<reference evidence="2 3" key="1">
    <citation type="submission" date="2023-07" db="EMBL/GenBank/DDBJ databases">
        <title>Genomic Encyclopedia of Type Strains, Phase IV (KMG-IV): sequencing the most valuable type-strain genomes for metagenomic binning, comparative biology and taxonomic classification.</title>
        <authorList>
            <person name="Goeker M."/>
        </authorList>
    </citation>
    <scope>NUCLEOTIDE SEQUENCE [LARGE SCALE GENOMIC DNA]</scope>
    <source>
        <strain evidence="2 3">NIO-1023</strain>
    </source>
</reference>
<keyword evidence="3" id="KW-1185">Reference proteome</keyword>
<keyword evidence="1" id="KW-0812">Transmembrane</keyword>
<protein>
    <submittedName>
        <fullName evidence="2">Uncharacterized protein</fullName>
    </submittedName>
</protein>
<keyword evidence="1" id="KW-0472">Membrane</keyword>
<evidence type="ECO:0000256" key="1">
    <source>
        <dbReference type="SAM" id="Phobius"/>
    </source>
</evidence>
<evidence type="ECO:0000313" key="2">
    <source>
        <dbReference type="EMBL" id="MDP9766162.1"/>
    </source>
</evidence>
<organism evidence="2 3">
    <name type="scientific">Deinococcus enclensis</name>
    <dbReference type="NCBI Taxonomy" id="1049582"/>
    <lineage>
        <taxon>Bacteria</taxon>
        <taxon>Thermotogati</taxon>
        <taxon>Deinococcota</taxon>
        <taxon>Deinococci</taxon>
        <taxon>Deinococcales</taxon>
        <taxon>Deinococcaceae</taxon>
        <taxon>Deinococcus</taxon>
    </lineage>
</organism>
<dbReference type="Proteomes" id="UP001232163">
    <property type="component" value="Unassembled WGS sequence"/>
</dbReference>
<keyword evidence="1" id="KW-1133">Transmembrane helix</keyword>
<sequence length="30" mass="3217">MKRDGLDLVFNVLMGLVGLGLVALLVLSFL</sequence>
<gene>
    <name evidence="2" type="ORF">QO006_003626</name>
</gene>
<evidence type="ECO:0000313" key="3">
    <source>
        <dbReference type="Proteomes" id="UP001232163"/>
    </source>
</evidence>
<feature type="transmembrane region" description="Helical" evidence="1">
    <location>
        <begin position="9"/>
        <end position="29"/>
    </location>
</feature>
<accession>A0ABT9MHU0</accession>
<comment type="caution">
    <text evidence="2">The sequence shown here is derived from an EMBL/GenBank/DDBJ whole genome shotgun (WGS) entry which is preliminary data.</text>
</comment>
<name>A0ABT9MHU0_9DEIO</name>
<proteinExistence type="predicted"/>
<dbReference type="EMBL" id="JAURUR010000020">
    <property type="protein sequence ID" value="MDP9766162.1"/>
    <property type="molecule type" value="Genomic_DNA"/>
</dbReference>